<accession>A0AAV8VSI8</accession>
<keyword evidence="3" id="KW-0639">Primosome</keyword>
<keyword evidence="10" id="KW-1185">Reference proteome</keyword>
<name>A0AAV8VSI8_9CUCU</name>
<evidence type="ECO:0000256" key="5">
    <source>
        <dbReference type="ARBA" id="ARBA00022723"/>
    </source>
</evidence>
<evidence type="ECO:0000256" key="1">
    <source>
        <dbReference type="ARBA" id="ARBA00001966"/>
    </source>
</evidence>
<dbReference type="InterPro" id="IPR007238">
    <property type="entry name" value="DNA_primase_lsu_euk/arc"/>
</dbReference>
<dbReference type="GO" id="GO:0046872">
    <property type="term" value="F:metal ion binding"/>
    <property type="evidence" value="ECO:0007669"/>
    <property type="project" value="UniProtKB-KW"/>
</dbReference>
<keyword evidence="5" id="KW-0479">Metal-binding</keyword>
<dbReference type="GO" id="GO:0006269">
    <property type="term" value="P:DNA replication, synthesis of primer"/>
    <property type="evidence" value="ECO:0007669"/>
    <property type="project" value="UniProtKB-KW"/>
</dbReference>
<dbReference type="AlphaFoldDB" id="A0AAV8VSI8"/>
<sequence>MQYGVFLKWVGLSFKHAMELWKSEFTKKMSSDWFDRKYSYLFKHQYGLVGGMIQYNPYTCKQILNSCPGPGQHHGCPFKHWSSDKLLQRCQEDGFDVQELNELRQLVVKGKYTEACMEYFAVTHKMLVKEKFKGPNEYFEASYEFEDSLSSCLNNIFEEY</sequence>
<dbReference type="InterPro" id="IPR058560">
    <property type="entry name" value="DNA_primase_C"/>
</dbReference>
<evidence type="ECO:0000256" key="2">
    <source>
        <dbReference type="ARBA" id="ARBA00022485"/>
    </source>
</evidence>
<dbReference type="Proteomes" id="UP001159042">
    <property type="component" value="Unassembled WGS sequence"/>
</dbReference>
<evidence type="ECO:0000259" key="8">
    <source>
        <dbReference type="Pfam" id="PF04104"/>
    </source>
</evidence>
<dbReference type="PANTHER" id="PTHR10537:SF3">
    <property type="entry name" value="DNA PRIMASE LARGE SUBUNIT"/>
    <property type="match status" value="1"/>
</dbReference>
<evidence type="ECO:0000256" key="4">
    <source>
        <dbReference type="ARBA" id="ARBA00022705"/>
    </source>
</evidence>
<reference evidence="9 10" key="1">
    <citation type="journal article" date="2023" name="Insect Mol. Biol.">
        <title>Genome sequencing provides insights into the evolution of gene families encoding plant cell wall-degrading enzymes in longhorned beetles.</title>
        <authorList>
            <person name="Shin N.R."/>
            <person name="Okamura Y."/>
            <person name="Kirsch R."/>
            <person name="Pauchet Y."/>
        </authorList>
    </citation>
    <scope>NUCLEOTIDE SEQUENCE [LARGE SCALE GENOMIC DNA]</scope>
    <source>
        <strain evidence="9">EAD_L_NR</strain>
    </source>
</reference>
<dbReference type="EMBL" id="JANEYG010000035">
    <property type="protein sequence ID" value="KAJ8917100.1"/>
    <property type="molecule type" value="Genomic_DNA"/>
</dbReference>
<evidence type="ECO:0000256" key="6">
    <source>
        <dbReference type="ARBA" id="ARBA00023004"/>
    </source>
</evidence>
<protein>
    <recommendedName>
        <fullName evidence="8">DNA primase large subunit C-terminal domain-containing protein</fullName>
    </recommendedName>
</protein>
<evidence type="ECO:0000256" key="7">
    <source>
        <dbReference type="ARBA" id="ARBA00023014"/>
    </source>
</evidence>
<organism evidence="9 10">
    <name type="scientific">Exocentrus adspersus</name>
    <dbReference type="NCBI Taxonomy" id="1586481"/>
    <lineage>
        <taxon>Eukaryota</taxon>
        <taxon>Metazoa</taxon>
        <taxon>Ecdysozoa</taxon>
        <taxon>Arthropoda</taxon>
        <taxon>Hexapoda</taxon>
        <taxon>Insecta</taxon>
        <taxon>Pterygota</taxon>
        <taxon>Neoptera</taxon>
        <taxon>Endopterygota</taxon>
        <taxon>Coleoptera</taxon>
        <taxon>Polyphaga</taxon>
        <taxon>Cucujiformia</taxon>
        <taxon>Chrysomeloidea</taxon>
        <taxon>Cerambycidae</taxon>
        <taxon>Lamiinae</taxon>
        <taxon>Acanthocinini</taxon>
        <taxon>Exocentrus</taxon>
    </lineage>
</organism>
<keyword evidence="6" id="KW-0408">Iron</keyword>
<keyword evidence="4" id="KW-0235">DNA replication</keyword>
<comment type="caution">
    <text evidence="9">The sequence shown here is derived from an EMBL/GenBank/DDBJ whole genome shotgun (WGS) entry which is preliminary data.</text>
</comment>
<proteinExistence type="predicted"/>
<gene>
    <name evidence="9" type="ORF">NQ315_012590</name>
</gene>
<evidence type="ECO:0000256" key="3">
    <source>
        <dbReference type="ARBA" id="ARBA00022515"/>
    </source>
</evidence>
<keyword evidence="7" id="KW-0411">Iron-sulfur</keyword>
<keyword evidence="2" id="KW-0004">4Fe-4S</keyword>
<dbReference type="PANTHER" id="PTHR10537">
    <property type="entry name" value="DNA PRIMASE LARGE SUBUNIT"/>
    <property type="match status" value="1"/>
</dbReference>
<evidence type="ECO:0000313" key="10">
    <source>
        <dbReference type="Proteomes" id="UP001159042"/>
    </source>
</evidence>
<dbReference type="GO" id="GO:0006270">
    <property type="term" value="P:DNA replication initiation"/>
    <property type="evidence" value="ECO:0007669"/>
    <property type="project" value="TreeGrafter"/>
</dbReference>
<evidence type="ECO:0000313" key="9">
    <source>
        <dbReference type="EMBL" id="KAJ8917100.1"/>
    </source>
</evidence>
<dbReference type="GO" id="GO:0051539">
    <property type="term" value="F:4 iron, 4 sulfur cluster binding"/>
    <property type="evidence" value="ECO:0007669"/>
    <property type="project" value="UniProtKB-KW"/>
</dbReference>
<dbReference type="Pfam" id="PF04104">
    <property type="entry name" value="DNA_primase_lrg"/>
    <property type="match status" value="1"/>
</dbReference>
<dbReference type="GO" id="GO:0005658">
    <property type="term" value="C:alpha DNA polymerase:primase complex"/>
    <property type="evidence" value="ECO:0007669"/>
    <property type="project" value="TreeGrafter"/>
</dbReference>
<comment type="cofactor">
    <cofactor evidence="1">
        <name>[4Fe-4S] cluster</name>
        <dbReference type="ChEBI" id="CHEBI:49883"/>
    </cofactor>
</comment>
<feature type="domain" description="DNA primase large subunit C-terminal" evidence="8">
    <location>
        <begin position="1"/>
        <end position="139"/>
    </location>
</feature>